<reference evidence="3 4" key="1">
    <citation type="submission" date="2017-05" db="EMBL/GenBank/DDBJ databases">
        <authorList>
            <person name="Song R."/>
            <person name="Chenine A.L."/>
            <person name="Ruprecht R.M."/>
        </authorList>
    </citation>
    <scope>NUCLEOTIDE SEQUENCE [LARGE SCALE GENOMIC DNA]</scope>
    <source>
        <strain evidence="3 4">DSM 26136</strain>
    </source>
</reference>
<sequence>MSAPASPESGLPASSARPDPSLEITMLDHDEPEHGSSAGSKGDAALITPSAAAGTAAAPGRNIWVLWTVSALVLAGASLLASLLLWQRLSTVQEQLARQNLDAGNQSVEARTLARQAQEQAAEAGTRVSQLEGRVSELATQRAQIDALLHAASRSADDSLVADLEASLRMAQEQTQLTGSASPLLAALQSAQRRVAASTVPNAARIQRALTGDIARIKAMPTTDTAVVLARLDEMTRRIDHLPTLHDARQSAGQASGAEDAVTADSWLSQGLARFWQQIRSLVRVSVIESPEAALLTPEQTDNLRAALKQRLQGARMGMLARQPEAVRGDLTAVAELLRRYFDPGARQTQASLATIEQLRDEVLQWGTPRIDDSLAALAAASGSP</sequence>
<name>A0A1Y0EPR8_9BURK</name>
<protein>
    <recommendedName>
        <fullName evidence="5">Heme biosynthesis operon protein HemX</fullName>
    </recommendedName>
</protein>
<keyword evidence="2" id="KW-0812">Transmembrane</keyword>
<keyword evidence="2" id="KW-1133">Transmembrane helix</keyword>
<feature type="transmembrane region" description="Helical" evidence="2">
    <location>
        <begin position="64"/>
        <end position="86"/>
    </location>
</feature>
<dbReference type="PANTHER" id="PTHR38043">
    <property type="entry name" value="PROTEIN HEMX"/>
    <property type="match status" value="1"/>
</dbReference>
<evidence type="ECO:0000313" key="3">
    <source>
        <dbReference type="EMBL" id="ARU05252.1"/>
    </source>
</evidence>
<dbReference type="AlphaFoldDB" id="A0A1Y0EPR8"/>
<evidence type="ECO:0008006" key="5">
    <source>
        <dbReference type="Google" id="ProtNLM"/>
    </source>
</evidence>
<gene>
    <name evidence="3" type="ORF">CCO03_11690</name>
</gene>
<dbReference type="InterPro" id="IPR007470">
    <property type="entry name" value="HemX"/>
</dbReference>
<keyword evidence="4" id="KW-1185">Reference proteome</keyword>
<evidence type="ECO:0000256" key="2">
    <source>
        <dbReference type="SAM" id="Phobius"/>
    </source>
</evidence>
<dbReference type="KEGG" id="cser:CCO03_11690"/>
<dbReference type="Proteomes" id="UP000196138">
    <property type="component" value="Chromosome"/>
</dbReference>
<evidence type="ECO:0000256" key="1">
    <source>
        <dbReference type="SAM" id="MobiDB-lite"/>
    </source>
</evidence>
<organism evidence="3 4">
    <name type="scientific">Comamonas serinivorans</name>
    <dbReference type="NCBI Taxonomy" id="1082851"/>
    <lineage>
        <taxon>Bacteria</taxon>
        <taxon>Pseudomonadati</taxon>
        <taxon>Pseudomonadota</taxon>
        <taxon>Betaproteobacteria</taxon>
        <taxon>Burkholderiales</taxon>
        <taxon>Comamonadaceae</taxon>
        <taxon>Comamonas</taxon>
    </lineage>
</organism>
<dbReference type="PANTHER" id="PTHR38043:SF1">
    <property type="entry name" value="PROTEIN HEMX"/>
    <property type="match status" value="1"/>
</dbReference>
<keyword evidence="2" id="KW-0472">Membrane</keyword>
<feature type="region of interest" description="Disordered" evidence="1">
    <location>
        <begin position="1"/>
        <end position="43"/>
    </location>
</feature>
<dbReference type="OrthoDB" id="9787650at2"/>
<dbReference type="RefSeq" id="WP_087281227.1">
    <property type="nucleotide sequence ID" value="NZ_CP021455.1"/>
</dbReference>
<proteinExistence type="predicted"/>
<evidence type="ECO:0000313" key="4">
    <source>
        <dbReference type="Proteomes" id="UP000196138"/>
    </source>
</evidence>
<accession>A0A1Y0EPR8</accession>
<dbReference type="Pfam" id="PF04375">
    <property type="entry name" value="HemX"/>
    <property type="match status" value="1"/>
</dbReference>
<dbReference type="EMBL" id="CP021455">
    <property type="protein sequence ID" value="ARU05252.1"/>
    <property type="molecule type" value="Genomic_DNA"/>
</dbReference>